<dbReference type="PATRIC" id="fig|1454003.3.peg.2626"/>
<dbReference type="EMBL" id="JEMX01000061">
    <property type="protein sequence ID" value="EXI78930.1"/>
    <property type="molecule type" value="Genomic_DNA"/>
</dbReference>
<dbReference type="Gene3D" id="3.40.30.10">
    <property type="entry name" value="Glutaredoxin"/>
    <property type="match status" value="1"/>
</dbReference>
<evidence type="ECO:0000313" key="4">
    <source>
        <dbReference type="Proteomes" id="UP000021816"/>
    </source>
</evidence>
<dbReference type="AlphaFoldDB" id="A0A011PPX6"/>
<reference evidence="3 4" key="1">
    <citation type="submission" date="2014-02" db="EMBL/GenBank/DDBJ databases">
        <title>Expanding our view of genomic diversity in Candidatus Accumulibacter clades.</title>
        <authorList>
            <person name="Skennerton C.T."/>
            <person name="Barr J.J."/>
            <person name="Slater F.R."/>
            <person name="Bond P.L."/>
            <person name="Tyson G.W."/>
        </authorList>
    </citation>
    <scope>NUCLEOTIDE SEQUENCE [LARGE SCALE GENOMIC DNA]</scope>
    <source>
        <strain evidence="4">BA-92</strain>
    </source>
</reference>
<dbReference type="PROSITE" id="PS51353">
    <property type="entry name" value="ARSC"/>
    <property type="match status" value="1"/>
</dbReference>
<dbReference type="STRING" id="1454003.AW10_02571"/>
<proteinExistence type="inferred from homology"/>
<protein>
    <submittedName>
        <fullName evidence="3">Arsenate reductase</fullName>
        <ecNumber evidence="3">1.20.4.1</ecNumber>
    </submittedName>
</protein>
<sequence length="84" mass="9459">MGDIPLRIYHNNRCSKSRAACQLIADRGFEVEVVDYLKTPPSRDELRALLDKLGMKPAELVRRGEADSCVAAKRCSRKTTPDVR</sequence>
<name>A0A011PPX6_9PROT</name>
<dbReference type="PANTHER" id="PTHR30041">
    <property type="entry name" value="ARSENATE REDUCTASE"/>
    <property type="match status" value="1"/>
</dbReference>
<keyword evidence="3" id="KW-0560">Oxidoreductase</keyword>
<dbReference type="EC" id="1.20.4.1" evidence="3"/>
<evidence type="ECO:0000256" key="2">
    <source>
        <dbReference type="PROSITE-ProRule" id="PRU01282"/>
    </source>
</evidence>
<evidence type="ECO:0000256" key="1">
    <source>
        <dbReference type="ARBA" id="ARBA00007198"/>
    </source>
</evidence>
<dbReference type="Proteomes" id="UP000021816">
    <property type="component" value="Unassembled WGS sequence"/>
</dbReference>
<comment type="similarity">
    <text evidence="1 2">Belongs to the ArsC family.</text>
</comment>
<dbReference type="InterPro" id="IPR006660">
    <property type="entry name" value="Arsenate_reductase-like"/>
</dbReference>
<dbReference type="PANTHER" id="PTHR30041:SF4">
    <property type="entry name" value="ARSENATE REDUCTASE"/>
    <property type="match status" value="1"/>
</dbReference>
<dbReference type="InterPro" id="IPR036249">
    <property type="entry name" value="Thioredoxin-like_sf"/>
</dbReference>
<organism evidence="3 4">
    <name type="scientific">Candidatus Accumulibacter appositus</name>
    <dbReference type="NCBI Taxonomy" id="1454003"/>
    <lineage>
        <taxon>Bacteria</taxon>
        <taxon>Pseudomonadati</taxon>
        <taxon>Pseudomonadota</taxon>
        <taxon>Betaproteobacteria</taxon>
        <taxon>Candidatus Accumulibacter</taxon>
    </lineage>
</organism>
<dbReference type="SUPFAM" id="SSF52833">
    <property type="entry name" value="Thioredoxin-like"/>
    <property type="match status" value="1"/>
</dbReference>
<evidence type="ECO:0000313" key="3">
    <source>
        <dbReference type="EMBL" id="EXI78930.1"/>
    </source>
</evidence>
<gene>
    <name evidence="3" type="primary">arsC</name>
    <name evidence="3" type="ORF">AW10_02571</name>
</gene>
<accession>A0A011PPX6</accession>
<comment type="caution">
    <text evidence="3">The sequence shown here is derived from an EMBL/GenBank/DDBJ whole genome shotgun (WGS) entry which is preliminary data.</text>
</comment>
<dbReference type="GO" id="GO:0008794">
    <property type="term" value="F:arsenate reductase (glutaredoxin) activity"/>
    <property type="evidence" value="ECO:0007669"/>
    <property type="project" value="UniProtKB-EC"/>
</dbReference>